<accession>U4LVZ6</accession>
<dbReference type="eggNOG" id="KOG0453">
    <property type="taxonomic scope" value="Eukaryota"/>
</dbReference>
<dbReference type="EMBL" id="HF935976">
    <property type="protein sequence ID" value="CCX33001.1"/>
    <property type="molecule type" value="Genomic_DNA"/>
</dbReference>
<evidence type="ECO:0000313" key="4">
    <source>
        <dbReference type="Proteomes" id="UP000018144"/>
    </source>
</evidence>
<organism evidence="3 4">
    <name type="scientific">Pyronema omphalodes (strain CBS 100304)</name>
    <name type="common">Pyronema confluens</name>
    <dbReference type="NCBI Taxonomy" id="1076935"/>
    <lineage>
        <taxon>Eukaryota</taxon>
        <taxon>Fungi</taxon>
        <taxon>Dikarya</taxon>
        <taxon>Ascomycota</taxon>
        <taxon>Pezizomycotina</taxon>
        <taxon>Pezizomycetes</taxon>
        <taxon>Pezizales</taxon>
        <taxon>Pyronemataceae</taxon>
        <taxon>Pyronema</taxon>
    </lineage>
</organism>
<dbReference type="InterPro" id="IPR036164">
    <property type="entry name" value="bL21-like_sf"/>
</dbReference>
<dbReference type="PANTHER" id="PTHR21349:SF0">
    <property type="entry name" value="LARGE RIBOSOMAL SUBUNIT PROTEIN BL21M"/>
    <property type="match status" value="1"/>
</dbReference>
<dbReference type="InterPro" id="IPR028909">
    <property type="entry name" value="bL21-like"/>
</dbReference>
<reference evidence="3 4" key="1">
    <citation type="journal article" date="2013" name="PLoS Genet.">
        <title>The genome and development-dependent transcriptomes of Pyronema confluens: a window into fungal evolution.</title>
        <authorList>
            <person name="Traeger S."/>
            <person name="Altegoer F."/>
            <person name="Freitag M."/>
            <person name="Gabaldon T."/>
            <person name="Kempken F."/>
            <person name="Kumar A."/>
            <person name="Marcet-Houben M."/>
            <person name="Poggeler S."/>
            <person name="Stajich J.E."/>
            <person name="Nowrousian M."/>
        </authorList>
    </citation>
    <scope>NUCLEOTIDE SEQUENCE [LARGE SCALE GENOMIC DNA]</scope>
    <source>
        <strain evidence="4">CBS 100304</strain>
        <tissue evidence="3">Vegetative mycelium</tissue>
    </source>
</reference>
<dbReference type="SUPFAM" id="SSF141091">
    <property type="entry name" value="L21p-like"/>
    <property type="match status" value="1"/>
</dbReference>
<evidence type="ECO:0000256" key="1">
    <source>
        <dbReference type="ARBA" id="ARBA00008563"/>
    </source>
</evidence>
<dbReference type="GO" id="GO:0003735">
    <property type="term" value="F:structural constituent of ribosome"/>
    <property type="evidence" value="ECO:0007669"/>
    <property type="project" value="TreeGrafter"/>
</dbReference>
<comment type="similarity">
    <text evidence="1">Belongs to the bacterial ribosomal protein bL21 family.</text>
</comment>
<dbReference type="AlphaFoldDB" id="U4LVZ6"/>
<keyword evidence="4" id="KW-1185">Reference proteome</keyword>
<sequence length="186" mass="20388">MLQRILRPSVLRPVAALLRPATAAFSTASPLRNLAQETVAPATPAAPIATAPIETPAAVEADPSISLLPLLRLQGAHYITVHINGFPFLVTKGDQITLPFRLKGVSAGQTLKLTHASVLGSRDYTLKGNPYINPEIFSCKATVIEETAEPMRIKEKTKRRNRHVKKVRSKHSYTVVRIKELEVLDV</sequence>
<proteinExistence type="inferred from homology"/>
<dbReference type="OrthoDB" id="5994at2759"/>
<dbReference type="STRING" id="1076935.U4LVZ6"/>
<name>U4LVZ6_PYROM</name>
<gene>
    <name evidence="3" type="ORF">PCON_14026</name>
</gene>
<dbReference type="Pfam" id="PF00829">
    <property type="entry name" value="Ribosomal_L21p"/>
    <property type="match status" value="1"/>
</dbReference>
<dbReference type="GO" id="GO:0005762">
    <property type="term" value="C:mitochondrial large ribosomal subunit"/>
    <property type="evidence" value="ECO:0007669"/>
    <property type="project" value="TreeGrafter"/>
</dbReference>
<evidence type="ECO:0000256" key="2">
    <source>
        <dbReference type="ARBA" id="ARBA00044129"/>
    </source>
</evidence>
<dbReference type="OMA" id="ITKEPRY"/>
<protein>
    <recommendedName>
        <fullName evidence="2">Large ribosomal subunit protein bL21m</fullName>
    </recommendedName>
</protein>
<evidence type="ECO:0000313" key="3">
    <source>
        <dbReference type="EMBL" id="CCX33001.1"/>
    </source>
</evidence>
<dbReference type="Proteomes" id="UP000018144">
    <property type="component" value="Unassembled WGS sequence"/>
</dbReference>
<dbReference type="PANTHER" id="PTHR21349">
    <property type="entry name" value="50S RIBOSOMAL PROTEIN L21"/>
    <property type="match status" value="1"/>
</dbReference>